<dbReference type="STRING" id="1147741.A0A0R3RV75"/>
<name>A0A0R3RV75_9BILA</name>
<dbReference type="Proteomes" id="UP000050640">
    <property type="component" value="Unplaced"/>
</dbReference>
<dbReference type="AlphaFoldDB" id="A0A0R3RV75"/>
<dbReference type="WBParaSite" id="EEL_0000598201-mRNA-1">
    <property type="protein sequence ID" value="EEL_0000598201-mRNA-1"/>
    <property type="gene ID" value="EEL_0000598201"/>
</dbReference>
<sequence length="193" mass="21979">MDDDDQMMHPVDAELLNSEEEFDYPSDPQPSTSFFTTTENLLFNSCGYHNLHLPQAMIESALQYLLTTPLMQLAGSAASIESQLIPSEYCESLAIVSYATPELLNSLAWDQWLSSLAVSLTPTEWQLYWMNYLALFGTIGLPQHIADFFAIAATANFPSSNLLPPLQTNVNWMLFRQQFYGMHFLFFINFFSF</sequence>
<evidence type="ECO:0000313" key="1">
    <source>
        <dbReference type="Proteomes" id="UP000050640"/>
    </source>
</evidence>
<reference evidence="2" key="1">
    <citation type="submission" date="2017-02" db="UniProtKB">
        <authorList>
            <consortium name="WormBaseParasite"/>
        </authorList>
    </citation>
    <scope>IDENTIFICATION</scope>
</reference>
<accession>A0A0R3RV75</accession>
<proteinExistence type="predicted"/>
<evidence type="ECO:0000313" key="2">
    <source>
        <dbReference type="WBParaSite" id="EEL_0000598201-mRNA-1"/>
    </source>
</evidence>
<keyword evidence="1" id="KW-1185">Reference proteome</keyword>
<protein>
    <submittedName>
        <fullName evidence="2">Fungal_trans domain-containing protein</fullName>
    </submittedName>
</protein>
<organism evidence="1 2">
    <name type="scientific">Elaeophora elaphi</name>
    <dbReference type="NCBI Taxonomy" id="1147741"/>
    <lineage>
        <taxon>Eukaryota</taxon>
        <taxon>Metazoa</taxon>
        <taxon>Ecdysozoa</taxon>
        <taxon>Nematoda</taxon>
        <taxon>Chromadorea</taxon>
        <taxon>Rhabditida</taxon>
        <taxon>Spirurina</taxon>
        <taxon>Spiruromorpha</taxon>
        <taxon>Filarioidea</taxon>
        <taxon>Onchocercidae</taxon>
        <taxon>Elaeophora</taxon>
    </lineage>
</organism>